<dbReference type="EMBL" id="JAVDSW010000001">
    <property type="protein sequence ID" value="MDR6701510.1"/>
    <property type="molecule type" value="Genomic_DNA"/>
</dbReference>
<dbReference type="InterPro" id="IPR001387">
    <property type="entry name" value="Cro/C1-type_HTH"/>
</dbReference>
<dbReference type="Gene3D" id="3.90.75.20">
    <property type="match status" value="1"/>
</dbReference>
<feature type="region of interest" description="Disordered" evidence="1">
    <location>
        <begin position="119"/>
        <end position="146"/>
    </location>
</feature>
<proteinExistence type="predicted"/>
<gene>
    <name evidence="3" type="ORF">J2W61_001338</name>
</gene>
<dbReference type="SUPFAM" id="SSF47413">
    <property type="entry name" value="lambda repressor-like DNA-binding domains"/>
    <property type="match status" value="1"/>
</dbReference>
<dbReference type="GO" id="GO:0016788">
    <property type="term" value="F:hydrolase activity, acting on ester bonds"/>
    <property type="evidence" value="ECO:0007669"/>
    <property type="project" value="InterPro"/>
</dbReference>
<dbReference type="Pfam" id="PF07463">
    <property type="entry name" value="NUMOD4"/>
    <property type="match status" value="1"/>
</dbReference>
<evidence type="ECO:0000256" key="1">
    <source>
        <dbReference type="SAM" id="MobiDB-lite"/>
    </source>
</evidence>
<dbReference type="PROSITE" id="PS50943">
    <property type="entry name" value="HTH_CROC1"/>
    <property type="match status" value="1"/>
</dbReference>
<comment type="caution">
    <text evidence="3">The sequence shown here is derived from an EMBL/GenBank/DDBJ whole genome shotgun (WGS) entry which is preliminary data.</text>
</comment>
<dbReference type="CDD" id="cd00093">
    <property type="entry name" value="HTH_XRE"/>
    <property type="match status" value="1"/>
</dbReference>
<evidence type="ECO:0000259" key="2">
    <source>
        <dbReference type="PROSITE" id="PS50943"/>
    </source>
</evidence>
<dbReference type="Pfam" id="PF01381">
    <property type="entry name" value="HTH_3"/>
    <property type="match status" value="1"/>
</dbReference>
<protein>
    <recommendedName>
        <fullName evidence="2">HTH cro/C1-type domain-containing protein</fullName>
    </recommendedName>
</protein>
<dbReference type="RefSeq" id="WP_209689181.1">
    <property type="nucleotide sequence ID" value="NZ_JAGIPM010000001.1"/>
</dbReference>
<sequence length="192" mass="21442">MSRRSIAPEAWKPIPGFEDSYEASTHGRIRSLDRIVTFAASERQPEHTKRLRGKILRRSFTKGYPSVSLYRGSVRTQKMVHAIIADTFLGPRPPGALACHGNGIRTECDVDNIYWGTPQDNADDRRRHGNNRPGSQHANSKLHERDVSKIRRLASSVTQKSLAERFGVSQSTISSIINNASWRHVPTSGVTA</sequence>
<dbReference type="AlphaFoldDB" id="A0AAW8LN05"/>
<dbReference type="Proteomes" id="UP001265315">
    <property type="component" value="Unassembled WGS sequence"/>
</dbReference>
<dbReference type="InterPro" id="IPR010902">
    <property type="entry name" value="NUMOD4"/>
</dbReference>
<dbReference type="InterPro" id="IPR044925">
    <property type="entry name" value="His-Me_finger_sf"/>
</dbReference>
<dbReference type="GO" id="GO:0003677">
    <property type="term" value="F:DNA binding"/>
    <property type="evidence" value="ECO:0007669"/>
    <property type="project" value="InterPro"/>
</dbReference>
<dbReference type="InterPro" id="IPR010982">
    <property type="entry name" value="Lambda_DNA-bd_dom_sf"/>
</dbReference>
<evidence type="ECO:0000313" key="3">
    <source>
        <dbReference type="EMBL" id="MDR6701510.1"/>
    </source>
</evidence>
<organism evidence="3 4">
    <name type="scientific">Agrobacterium tumefaciens</name>
    <dbReference type="NCBI Taxonomy" id="358"/>
    <lineage>
        <taxon>Bacteria</taxon>
        <taxon>Pseudomonadati</taxon>
        <taxon>Pseudomonadota</taxon>
        <taxon>Alphaproteobacteria</taxon>
        <taxon>Hyphomicrobiales</taxon>
        <taxon>Rhizobiaceae</taxon>
        <taxon>Rhizobium/Agrobacterium group</taxon>
        <taxon>Agrobacterium</taxon>
        <taxon>Agrobacterium tumefaciens complex</taxon>
    </lineage>
</organism>
<accession>A0AAW8LN05</accession>
<feature type="domain" description="HTH cro/C1-type" evidence="2">
    <location>
        <begin position="149"/>
        <end position="179"/>
    </location>
</feature>
<dbReference type="SUPFAM" id="SSF54060">
    <property type="entry name" value="His-Me finger endonucleases"/>
    <property type="match status" value="1"/>
</dbReference>
<dbReference type="Gene3D" id="1.10.260.40">
    <property type="entry name" value="lambda repressor-like DNA-binding domains"/>
    <property type="match status" value="1"/>
</dbReference>
<reference evidence="3" key="1">
    <citation type="submission" date="2023-07" db="EMBL/GenBank/DDBJ databases">
        <title>Sorghum-associated microbial communities from plants grown in Nebraska, USA.</title>
        <authorList>
            <person name="Schachtman D."/>
        </authorList>
    </citation>
    <scope>NUCLEOTIDE SEQUENCE</scope>
    <source>
        <strain evidence="3">1457</strain>
    </source>
</reference>
<evidence type="ECO:0000313" key="4">
    <source>
        <dbReference type="Proteomes" id="UP001265315"/>
    </source>
</evidence>
<name>A0AAW8LN05_AGRTU</name>